<gene>
    <name evidence="2" type="ORF">DdX_14886</name>
</gene>
<dbReference type="Proteomes" id="UP001201812">
    <property type="component" value="Unassembled WGS sequence"/>
</dbReference>
<reference evidence="2" key="1">
    <citation type="submission" date="2022-01" db="EMBL/GenBank/DDBJ databases">
        <title>Genome Sequence Resource for Two Populations of Ditylenchus destructor, the Migratory Endoparasitic Phytonematode.</title>
        <authorList>
            <person name="Zhang H."/>
            <person name="Lin R."/>
            <person name="Xie B."/>
        </authorList>
    </citation>
    <scope>NUCLEOTIDE SEQUENCE</scope>
    <source>
        <strain evidence="2">BazhouSP</strain>
    </source>
</reference>
<organism evidence="2 3">
    <name type="scientific">Ditylenchus destructor</name>
    <dbReference type="NCBI Taxonomy" id="166010"/>
    <lineage>
        <taxon>Eukaryota</taxon>
        <taxon>Metazoa</taxon>
        <taxon>Ecdysozoa</taxon>
        <taxon>Nematoda</taxon>
        <taxon>Chromadorea</taxon>
        <taxon>Rhabditida</taxon>
        <taxon>Tylenchina</taxon>
        <taxon>Tylenchomorpha</taxon>
        <taxon>Sphaerularioidea</taxon>
        <taxon>Anguinidae</taxon>
        <taxon>Anguininae</taxon>
        <taxon>Ditylenchus</taxon>
    </lineage>
</organism>
<feature type="compositionally biased region" description="Low complexity" evidence="1">
    <location>
        <begin position="16"/>
        <end position="28"/>
    </location>
</feature>
<dbReference type="AlphaFoldDB" id="A0AAD4MRY5"/>
<feature type="region of interest" description="Disordered" evidence="1">
    <location>
        <begin position="223"/>
        <end position="298"/>
    </location>
</feature>
<feature type="region of interest" description="Disordered" evidence="1">
    <location>
        <begin position="14"/>
        <end position="71"/>
    </location>
</feature>
<evidence type="ECO:0000313" key="3">
    <source>
        <dbReference type="Proteomes" id="UP001201812"/>
    </source>
</evidence>
<feature type="region of interest" description="Disordered" evidence="1">
    <location>
        <begin position="401"/>
        <end position="435"/>
    </location>
</feature>
<feature type="compositionally biased region" description="Low complexity" evidence="1">
    <location>
        <begin position="338"/>
        <end position="359"/>
    </location>
</feature>
<evidence type="ECO:0000256" key="1">
    <source>
        <dbReference type="SAM" id="MobiDB-lite"/>
    </source>
</evidence>
<feature type="compositionally biased region" description="Low complexity" evidence="1">
    <location>
        <begin position="96"/>
        <end position="106"/>
    </location>
</feature>
<proteinExistence type="predicted"/>
<dbReference type="EMBL" id="JAKKPZ010000082">
    <property type="protein sequence ID" value="KAI1703462.1"/>
    <property type="molecule type" value="Genomic_DNA"/>
</dbReference>
<feature type="compositionally biased region" description="Polar residues" evidence="1">
    <location>
        <begin position="252"/>
        <end position="290"/>
    </location>
</feature>
<feature type="compositionally biased region" description="Polar residues" evidence="1">
    <location>
        <begin position="29"/>
        <end position="47"/>
    </location>
</feature>
<comment type="caution">
    <text evidence="2">The sequence shown here is derived from an EMBL/GenBank/DDBJ whole genome shotgun (WGS) entry which is preliminary data.</text>
</comment>
<feature type="region of interest" description="Disordered" evidence="1">
    <location>
        <begin position="88"/>
        <end position="130"/>
    </location>
</feature>
<feature type="region of interest" description="Disordered" evidence="1">
    <location>
        <begin position="335"/>
        <end position="374"/>
    </location>
</feature>
<protein>
    <submittedName>
        <fullName evidence="2">Uncharacterized protein</fullName>
    </submittedName>
</protein>
<accession>A0AAD4MRY5</accession>
<keyword evidence="3" id="KW-1185">Reference proteome</keyword>
<evidence type="ECO:0000313" key="2">
    <source>
        <dbReference type="EMBL" id="KAI1703462.1"/>
    </source>
</evidence>
<sequence>MLKFAVGPWIETFYPNNTSNSHTTHSSTGDNTPDQNVPSTEANQSLVTALPSRRTARRNLANSTSRTPLAKFGWPFPANSVVFREKPKTPIQKTPSNASSASSGASKTVPERALNSAPNTARPNPPSNELQRRFSLTLGSQTPLIATGNRNHSGNKYDESYPFDDVDAMFSASDSEATSVIGPGGMNRIRLRRKVEMGAEAALPPMIPVPSQHKPLLYQDLPSCEPAQLNRPSPTTSIPLPSNSAARPIRIPQSQNGQSPNVQTGATSGASNNVQPTDNGKISSGNSSANKPGGLRIRQRIVTNPRVTHSQMISPSTMAGTMQVQQMCMPPQYQQNFSPSASVRCSSSASSSTGSTATSYKTVGTDPEFESSSISSGRLCHQFPLNPINNNNCLQYLQKPNSARRHEHSPSPYDLPNGNGTLNGNGIGENSNGTQNLPAFIFLPPTNQLGPPMPMSASSGSGGKLATNGKGQSLGMEVGRFLLLS</sequence>
<feature type="compositionally biased region" description="Polar residues" evidence="1">
    <location>
        <begin position="230"/>
        <end position="245"/>
    </location>
</feature>
<name>A0AAD4MRY5_9BILA</name>